<proteinExistence type="predicted"/>
<dbReference type="PRINTS" id="PR00507">
    <property type="entry name" value="N12N6MTFRASE"/>
</dbReference>
<dbReference type="PANTHER" id="PTHR42933:SF1">
    <property type="entry name" value="SITE-SPECIFIC DNA-METHYLTRANSFERASE (ADENINE-SPECIFIC)"/>
    <property type="match status" value="1"/>
</dbReference>
<dbReference type="SUPFAM" id="SSF53335">
    <property type="entry name" value="S-adenosyl-L-methionine-dependent methyltransferases"/>
    <property type="match status" value="1"/>
</dbReference>
<keyword evidence="3" id="KW-0808">Transferase</keyword>
<dbReference type="GO" id="GO:0009307">
    <property type="term" value="P:DNA restriction-modification system"/>
    <property type="evidence" value="ECO:0007669"/>
    <property type="project" value="UniProtKB-KW"/>
</dbReference>
<feature type="domain" description="DNA methylase adenine-specific" evidence="7">
    <location>
        <begin position="275"/>
        <end position="521"/>
    </location>
</feature>
<dbReference type="EMBL" id="AKFS01000031">
    <property type="protein sequence ID" value="EJF51541.1"/>
    <property type="molecule type" value="Genomic_DNA"/>
</dbReference>
<keyword evidence="4" id="KW-0949">S-adenosyl-L-methionine</keyword>
<keyword evidence="5" id="KW-0680">Restriction system</keyword>
<evidence type="ECO:0000259" key="7">
    <source>
        <dbReference type="Pfam" id="PF02384"/>
    </source>
</evidence>
<dbReference type="Proteomes" id="UP000004578">
    <property type="component" value="Unassembled WGS sequence"/>
</dbReference>
<name>J0XRR5_9ACTO</name>
<dbReference type="InterPro" id="IPR051537">
    <property type="entry name" value="DNA_Adenine_Mtase"/>
</dbReference>
<keyword evidence="2 8" id="KW-0489">Methyltransferase</keyword>
<keyword evidence="9" id="KW-1185">Reference proteome</keyword>
<protein>
    <recommendedName>
        <fullName evidence="1">site-specific DNA-methyltransferase (adenine-specific)</fullName>
        <ecNumber evidence="1">2.1.1.72</ecNumber>
    </recommendedName>
</protein>
<dbReference type="InterPro" id="IPR029063">
    <property type="entry name" value="SAM-dependent_MTases_sf"/>
</dbReference>
<evidence type="ECO:0000256" key="4">
    <source>
        <dbReference type="ARBA" id="ARBA00022691"/>
    </source>
</evidence>
<comment type="catalytic activity">
    <reaction evidence="6">
        <text>a 2'-deoxyadenosine in DNA + S-adenosyl-L-methionine = an N(6)-methyl-2'-deoxyadenosine in DNA + S-adenosyl-L-homocysteine + H(+)</text>
        <dbReference type="Rhea" id="RHEA:15197"/>
        <dbReference type="Rhea" id="RHEA-COMP:12418"/>
        <dbReference type="Rhea" id="RHEA-COMP:12419"/>
        <dbReference type="ChEBI" id="CHEBI:15378"/>
        <dbReference type="ChEBI" id="CHEBI:57856"/>
        <dbReference type="ChEBI" id="CHEBI:59789"/>
        <dbReference type="ChEBI" id="CHEBI:90615"/>
        <dbReference type="ChEBI" id="CHEBI:90616"/>
        <dbReference type="EC" id="2.1.1.72"/>
    </reaction>
</comment>
<dbReference type="GO" id="GO:0003677">
    <property type="term" value="F:DNA binding"/>
    <property type="evidence" value="ECO:0007669"/>
    <property type="project" value="InterPro"/>
</dbReference>
<dbReference type="PANTHER" id="PTHR42933">
    <property type="entry name" value="SLR6095 PROTEIN"/>
    <property type="match status" value="1"/>
</dbReference>
<sequence>MAESTTENLFRDFYGPSSFIEKHDIPKKFGFVSKKVGGGDSGNAGYPDFFKDMGDWLIVVEVKSGKPGLKSSHAAAEAEVQGYMANNAVPDADIVGIAVSGQTLDSLAVTYYFRKGGTAEIEVMDGLDSLMTVDVLAKYYQVASHGDPLSDAELRRFLVRLNERFHKDSRVRDTERSLFFSALMIALDDNVFRSLYQALPKPDDARLVEARLLNDQIVEAVQRQLSKKVNSRSKEIDWADRFAFVKTVDIPLDEYKQIIANIDERVHQPSKQSTKRDVLGRAYKIFLSRAGKMDNKNIILTPDHIKSLMVDLVDLDRDDVVLDTCMGSGGFLMEAMEQLVEKAHGDQRRIDMIHDHQLVGIELDPILFALACSNMFLHGDGRSNLLYRDSLINRDRTFAVAKADAKLRDYVKSLKPNKSVLNPPYEGDLPINFTISAINYLEEGGRLVIIVPNNMLTKASNAKAVQEILEHAQLDFVIDMPQQLFFEQGRGVKTSIFGFTKTSKGHRKDALVTFVDLEDDGHEVRYGAGRRDTGRWSTIKAEVERAVRDHLESAGARSWRSAIFDDDGRFDARGIRRNPWPQAPAHDLDEALAEWQEARAQRDEALERMNQALFDAGIGGFDA</sequence>
<dbReference type="OrthoDB" id="4280289at2"/>
<dbReference type="AlphaFoldDB" id="J0XRR5"/>
<dbReference type="PATRIC" id="fig|1125717.3.peg.194"/>
<dbReference type="Pfam" id="PF02384">
    <property type="entry name" value="N6_Mtase"/>
    <property type="match status" value="1"/>
</dbReference>
<evidence type="ECO:0000256" key="2">
    <source>
        <dbReference type="ARBA" id="ARBA00022603"/>
    </source>
</evidence>
<dbReference type="GO" id="GO:0008170">
    <property type="term" value="F:N-methyltransferase activity"/>
    <property type="evidence" value="ECO:0007669"/>
    <property type="project" value="InterPro"/>
</dbReference>
<dbReference type="InterPro" id="IPR003356">
    <property type="entry name" value="DNA_methylase_A-5"/>
</dbReference>
<comment type="caution">
    <text evidence="8">The sequence shown here is derived from an EMBL/GenBank/DDBJ whole genome shotgun (WGS) entry which is preliminary data.</text>
</comment>
<dbReference type="RefSeq" id="WP_005867633.1">
    <property type="nucleotide sequence ID" value="NZ_AKFS01000031.1"/>
</dbReference>
<gene>
    <name evidence="8" type="ORF">HMPREF1317_1127</name>
</gene>
<evidence type="ECO:0000256" key="5">
    <source>
        <dbReference type="ARBA" id="ARBA00022747"/>
    </source>
</evidence>
<evidence type="ECO:0000313" key="9">
    <source>
        <dbReference type="Proteomes" id="UP000004578"/>
    </source>
</evidence>
<reference evidence="8 9" key="1">
    <citation type="submission" date="2012-05" db="EMBL/GenBank/DDBJ databases">
        <authorList>
            <person name="Harkins D.M."/>
            <person name="Madupu R."/>
            <person name="Durkin A.S."/>
            <person name="Torralba M."/>
            <person name="Methe B."/>
            <person name="Sutton G.G."/>
            <person name="Nelson K.E."/>
        </authorList>
    </citation>
    <scope>NUCLEOTIDE SEQUENCE [LARGE SCALE GENOMIC DNA]</scope>
    <source>
        <strain evidence="8 9">F0490</strain>
    </source>
</reference>
<evidence type="ECO:0000256" key="1">
    <source>
        <dbReference type="ARBA" id="ARBA00011900"/>
    </source>
</evidence>
<dbReference type="Gene3D" id="3.40.50.150">
    <property type="entry name" value="Vaccinia Virus protein VP39"/>
    <property type="match status" value="1"/>
</dbReference>
<accession>J0XRR5</accession>
<dbReference type="GO" id="GO:0032259">
    <property type="term" value="P:methylation"/>
    <property type="evidence" value="ECO:0007669"/>
    <property type="project" value="UniProtKB-KW"/>
</dbReference>
<dbReference type="GO" id="GO:0009007">
    <property type="term" value="F:site-specific DNA-methyltransferase (adenine-specific) activity"/>
    <property type="evidence" value="ECO:0007669"/>
    <property type="project" value="UniProtKB-EC"/>
</dbReference>
<dbReference type="EC" id="2.1.1.72" evidence="1"/>
<evidence type="ECO:0000313" key="8">
    <source>
        <dbReference type="EMBL" id="EJF51541.1"/>
    </source>
</evidence>
<evidence type="ECO:0000256" key="3">
    <source>
        <dbReference type="ARBA" id="ARBA00022679"/>
    </source>
</evidence>
<organism evidence="8 9">
    <name type="scientific">Schaalia georgiae F0490</name>
    <dbReference type="NCBI Taxonomy" id="1125717"/>
    <lineage>
        <taxon>Bacteria</taxon>
        <taxon>Bacillati</taxon>
        <taxon>Actinomycetota</taxon>
        <taxon>Actinomycetes</taxon>
        <taxon>Actinomycetales</taxon>
        <taxon>Actinomycetaceae</taxon>
        <taxon>Schaalia</taxon>
    </lineage>
</organism>
<evidence type="ECO:0000256" key="6">
    <source>
        <dbReference type="ARBA" id="ARBA00047942"/>
    </source>
</evidence>